<dbReference type="Proteomes" id="UP001078443">
    <property type="component" value="Unassembled WGS sequence"/>
</dbReference>
<dbReference type="PANTHER" id="PTHR22807">
    <property type="entry name" value="NOP2 YEAST -RELATED NOL1/NOP2/FMU SUN DOMAIN-CONTAINING"/>
    <property type="match status" value="1"/>
</dbReference>
<dbReference type="NCBIfam" id="TIGR00563">
    <property type="entry name" value="rsmB"/>
    <property type="match status" value="1"/>
</dbReference>
<dbReference type="SUPFAM" id="SSF48013">
    <property type="entry name" value="NusB-like"/>
    <property type="match status" value="1"/>
</dbReference>
<evidence type="ECO:0000256" key="7">
    <source>
        <dbReference type="ARBA" id="ARBA00022679"/>
    </source>
</evidence>
<dbReference type="Pfam" id="PF01029">
    <property type="entry name" value="NusB"/>
    <property type="match status" value="1"/>
</dbReference>
<reference evidence="15" key="1">
    <citation type="submission" date="2022-12" db="EMBL/GenBank/DDBJ databases">
        <authorList>
            <person name="Wang J."/>
        </authorList>
    </citation>
    <scope>NUCLEOTIDE SEQUENCE</scope>
    <source>
        <strain evidence="15">HY-45-18</strain>
    </source>
</reference>
<dbReference type="GO" id="GO:0008168">
    <property type="term" value="F:methyltransferase activity"/>
    <property type="evidence" value="ECO:0007669"/>
    <property type="project" value="UniProtKB-KW"/>
</dbReference>
<comment type="catalytic activity">
    <reaction evidence="12">
        <text>cytidine(967) in 16S rRNA + S-adenosyl-L-methionine = 5-methylcytidine(967) in 16S rRNA + S-adenosyl-L-homocysteine + H(+)</text>
        <dbReference type="Rhea" id="RHEA:42748"/>
        <dbReference type="Rhea" id="RHEA-COMP:10219"/>
        <dbReference type="Rhea" id="RHEA-COMP:10220"/>
        <dbReference type="ChEBI" id="CHEBI:15378"/>
        <dbReference type="ChEBI" id="CHEBI:57856"/>
        <dbReference type="ChEBI" id="CHEBI:59789"/>
        <dbReference type="ChEBI" id="CHEBI:74483"/>
        <dbReference type="ChEBI" id="CHEBI:82748"/>
        <dbReference type="EC" id="2.1.1.176"/>
    </reaction>
</comment>
<dbReference type="InterPro" id="IPR006027">
    <property type="entry name" value="NusB_RsmB_TIM44"/>
</dbReference>
<feature type="binding site" evidence="13">
    <location>
        <begin position="258"/>
        <end position="264"/>
    </location>
    <ligand>
        <name>S-adenosyl-L-methionine</name>
        <dbReference type="ChEBI" id="CHEBI:59789"/>
    </ligand>
</feature>
<dbReference type="PRINTS" id="PR02008">
    <property type="entry name" value="RCMTFAMILY"/>
</dbReference>
<dbReference type="Gene3D" id="3.40.50.150">
    <property type="entry name" value="Vaccinia Virus protein VP39"/>
    <property type="match status" value="1"/>
</dbReference>
<evidence type="ECO:0000256" key="6">
    <source>
        <dbReference type="ARBA" id="ARBA00022603"/>
    </source>
</evidence>
<dbReference type="InterPro" id="IPR035926">
    <property type="entry name" value="NusB-like_sf"/>
</dbReference>
<dbReference type="InterPro" id="IPR029063">
    <property type="entry name" value="SAM-dependent_MTases_sf"/>
</dbReference>
<evidence type="ECO:0000256" key="12">
    <source>
        <dbReference type="ARBA" id="ARBA00047283"/>
    </source>
</evidence>
<keyword evidence="5" id="KW-0698">rRNA processing</keyword>
<keyword evidence="16" id="KW-1185">Reference proteome</keyword>
<evidence type="ECO:0000256" key="5">
    <source>
        <dbReference type="ARBA" id="ARBA00022552"/>
    </source>
</evidence>
<organism evidence="15 16">
    <name type="scientific">Clostridium aestuarii</name>
    <dbReference type="NCBI Taxonomy" id="338193"/>
    <lineage>
        <taxon>Bacteria</taxon>
        <taxon>Bacillati</taxon>
        <taxon>Bacillota</taxon>
        <taxon>Clostridia</taxon>
        <taxon>Eubacteriales</taxon>
        <taxon>Clostridiaceae</taxon>
        <taxon>Clostridium</taxon>
    </lineage>
</organism>
<dbReference type="PANTHER" id="PTHR22807:SF53">
    <property type="entry name" value="RIBOSOMAL RNA SMALL SUBUNIT METHYLTRANSFERASE B-RELATED"/>
    <property type="match status" value="1"/>
</dbReference>
<dbReference type="SUPFAM" id="SSF53335">
    <property type="entry name" value="S-adenosyl-L-methionine-dependent methyltransferases"/>
    <property type="match status" value="1"/>
</dbReference>
<dbReference type="PROSITE" id="PS51686">
    <property type="entry name" value="SAM_MT_RSMB_NOP"/>
    <property type="match status" value="1"/>
</dbReference>
<sequence length="442" mass="50480">MENSRKICVEIIEQVLNKDSYSNIVLRKELNKSNLNEKDKALTTEIVYGTLKYKYMIDKILNNFLRNGLEKIDSYILNVLRISVYQIKFLDKVPNFAVVNEAVELAKSKSIGVSKLVNGVLRNYLRNLNKIYYKSNDLVEGLSFNYSFDKWIVKMFIDQYGIKTTENILKGLNERPAVTVRVNNLKIDYDEAYDRLITEGYDIEDGYACPEAIVIKRGKSIETNPLFKEGLITVQDESAMLVAPSMEIKENSEIIDLCSAPGGKTTHISEVMNNTGVVKAYDIHLNKLSLVKENALRLGVKNIVCSQMDASIYNEDLKNTAEAVLIDVPCSGLGIIRKKPEIKYTKNLKQLNEIIDIQRKIMNNAAAYVKVGGNLLYSTCTLNNKENVKNIKWFLNENPQYVVEPLYYGKLDNFIYDDIGCVTILPNKYMDGFFIAKLKRQW</sequence>
<evidence type="ECO:0000256" key="1">
    <source>
        <dbReference type="ARBA" id="ARBA00002724"/>
    </source>
</evidence>
<evidence type="ECO:0000313" key="15">
    <source>
        <dbReference type="EMBL" id="MCY6484001.1"/>
    </source>
</evidence>
<feature type="binding site" evidence="13">
    <location>
        <position position="327"/>
    </location>
    <ligand>
        <name>S-adenosyl-L-methionine</name>
        <dbReference type="ChEBI" id="CHEBI:59789"/>
    </ligand>
</feature>
<dbReference type="InterPro" id="IPR054728">
    <property type="entry name" value="RsmB-like_ferredoxin"/>
</dbReference>
<evidence type="ECO:0000256" key="2">
    <source>
        <dbReference type="ARBA" id="ARBA00004496"/>
    </source>
</evidence>
<dbReference type="Pfam" id="PF01189">
    <property type="entry name" value="Methyltr_RsmB-F"/>
    <property type="match status" value="1"/>
</dbReference>
<evidence type="ECO:0000256" key="9">
    <source>
        <dbReference type="ARBA" id="ARBA00022884"/>
    </source>
</evidence>
<dbReference type="EMBL" id="JAPQER010000002">
    <property type="protein sequence ID" value="MCY6484001.1"/>
    <property type="molecule type" value="Genomic_DNA"/>
</dbReference>
<evidence type="ECO:0000256" key="13">
    <source>
        <dbReference type="PROSITE-ProRule" id="PRU01023"/>
    </source>
</evidence>
<comment type="caution">
    <text evidence="15">The sequence shown here is derived from an EMBL/GenBank/DDBJ whole genome shotgun (WGS) entry which is preliminary data.</text>
</comment>
<accession>A0ABT4CYE4</accession>
<dbReference type="Gene3D" id="1.10.940.10">
    <property type="entry name" value="NusB-like"/>
    <property type="match status" value="1"/>
</dbReference>
<evidence type="ECO:0000259" key="14">
    <source>
        <dbReference type="PROSITE" id="PS51686"/>
    </source>
</evidence>
<name>A0ABT4CYE4_9CLOT</name>
<evidence type="ECO:0000256" key="8">
    <source>
        <dbReference type="ARBA" id="ARBA00022691"/>
    </source>
</evidence>
<feature type="binding site" evidence="13">
    <location>
        <position position="282"/>
    </location>
    <ligand>
        <name>S-adenosyl-L-methionine</name>
        <dbReference type="ChEBI" id="CHEBI:59789"/>
    </ligand>
</feature>
<feature type="active site" description="Nucleophile" evidence="13">
    <location>
        <position position="380"/>
    </location>
</feature>
<evidence type="ECO:0000313" key="16">
    <source>
        <dbReference type="Proteomes" id="UP001078443"/>
    </source>
</evidence>
<evidence type="ECO:0000256" key="4">
    <source>
        <dbReference type="ARBA" id="ARBA00022490"/>
    </source>
</evidence>
<proteinExistence type="inferred from homology"/>
<dbReference type="Gene3D" id="3.30.70.1170">
    <property type="entry name" value="Sun protein, domain 3"/>
    <property type="match status" value="1"/>
</dbReference>
<protein>
    <recommendedName>
        <fullName evidence="3">16S rRNA (cytosine(967)-C(5))-methyltransferase</fullName>
        <ecNumber evidence="3">2.1.1.176</ecNumber>
    </recommendedName>
    <alternativeName>
        <fullName evidence="10">16S rRNA m5C967 methyltransferase</fullName>
    </alternativeName>
    <alternativeName>
        <fullName evidence="11">rRNA (cytosine-C(5)-)-methyltransferase RsmB</fullName>
    </alternativeName>
</protein>
<dbReference type="RefSeq" id="WP_268040272.1">
    <property type="nucleotide sequence ID" value="NZ_JAPQER010000002.1"/>
</dbReference>
<dbReference type="InterPro" id="IPR023267">
    <property type="entry name" value="RCMT"/>
</dbReference>
<keyword evidence="9 13" id="KW-0694">RNA-binding</keyword>
<keyword evidence="8 13" id="KW-0949">S-adenosyl-L-methionine</keyword>
<feature type="domain" description="SAM-dependent MTase RsmB/NOP-type" evidence="14">
    <location>
        <begin position="168"/>
        <end position="441"/>
    </location>
</feature>
<dbReference type="InterPro" id="IPR001678">
    <property type="entry name" value="MeTrfase_RsmB-F_NOP2_dom"/>
</dbReference>
<keyword evidence="6 13" id="KW-0489">Methyltransferase</keyword>
<keyword evidence="7 13" id="KW-0808">Transferase</keyword>
<dbReference type="InterPro" id="IPR049560">
    <property type="entry name" value="MeTrfase_RsmB-F_NOP2_cat"/>
</dbReference>
<evidence type="ECO:0000256" key="3">
    <source>
        <dbReference type="ARBA" id="ARBA00012140"/>
    </source>
</evidence>
<comment type="similarity">
    <text evidence="13">Belongs to the class I-like SAM-binding methyltransferase superfamily. RsmB/NOP family.</text>
</comment>
<comment type="function">
    <text evidence="1">Specifically methylates the cytosine at position 967 (m5C967) of 16S rRNA.</text>
</comment>
<evidence type="ECO:0000256" key="10">
    <source>
        <dbReference type="ARBA" id="ARBA00030399"/>
    </source>
</evidence>
<dbReference type="NCBIfam" id="NF011494">
    <property type="entry name" value="PRK14902.1"/>
    <property type="match status" value="1"/>
</dbReference>
<evidence type="ECO:0000256" key="11">
    <source>
        <dbReference type="ARBA" id="ARBA00031088"/>
    </source>
</evidence>
<feature type="binding site" evidence="13">
    <location>
        <position position="309"/>
    </location>
    <ligand>
        <name>S-adenosyl-L-methionine</name>
        <dbReference type="ChEBI" id="CHEBI:59789"/>
    </ligand>
</feature>
<keyword evidence="4" id="KW-0963">Cytoplasm</keyword>
<dbReference type="InterPro" id="IPR004573">
    <property type="entry name" value="rRNA_ssu_MeTfrase_B"/>
</dbReference>
<dbReference type="EC" id="2.1.1.176" evidence="3"/>
<gene>
    <name evidence="15" type="primary">rsmB</name>
    <name evidence="15" type="ORF">OW763_06510</name>
</gene>
<dbReference type="GO" id="GO:0032259">
    <property type="term" value="P:methylation"/>
    <property type="evidence" value="ECO:0007669"/>
    <property type="project" value="UniProtKB-KW"/>
</dbReference>
<comment type="subcellular location">
    <subcellularLocation>
        <location evidence="2">Cytoplasm</location>
    </subcellularLocation>
</comment>
<dbReference type="Pfam" id="PF22458">
    <property type="entry name" value="RsmF-B_ferredox"/>
    <property type="match status" value="1"/>
</dbReference>